<comment type="caution">
    <text evidence="4">The sequence shown here is derived from an EMBL/GenBank/DDBJ whole genome shotgun (WGS) entry which is preliminary data.</text>
</comment>
<feature type="domain" description="CCHC-type" evidence="3">
    <location>
        <begin position="70"/>
        <end position="85"/>
    </location>
</feature>
<keyword evidence="1" id="KW-0863">Zinc-finger</keyword>
<dbReference type="InterPro" id="IPR036875">
    <property type="entry name" value="Znf_CCHC_sf"/>
</dbReference>
<dbReference type="Proteomes" id="UP000326396">
    <property type="component" value="Linkage Group LG11"/>
</dbReference>
<dbReference type="GO" id="GO:0008270">
    <property type="term" value="F:zinc ion binding"/>
    <property type="evidence" value="ECO:0007669"/>
    <property type="project" value="UniProtKB-KW"/>
</dbReference>
<dbReference type="SMART" id="SM00343">
    <property type="entry name" value="ZnF_C2HC"/>
    <property type="match status" value="1"/>
</dbReference>
<dbReference type="OrthoDB" id="1738675at2759"/>
<protein>
    <recommendedName>
        <fullName evidence="3">CCHC-type domain-containing protein</fullName>
    </recommendedName>
</protein>
<evidence type="ECO:0000256" key="1">
    <source>
        <dbReference type="PROSITE-ProRule" id="PRU00047"/>
    </source>
</evidence>
<evidence type="ECO:0000313" key="5">
    <source>
        <dbReference type="Proteomes" id="UP000326396"/>
    </source>
</evidence>
<dbReference type="PROSITE" id="PS50158">
    <property type="entry name" value="ZF_CCHC"/>
    <property type="match status" value="1"/>
</dbReference>
<reference evidence="4 5" key="1">
    <citation type="submission" date="2019-05" db="EMBL/GenBank/DDBJ databases">
        <title>Mikania micrantha, genome provides insights into the molecular mechanism of rapid growth.</title>
        <authorList>
            <person name="Liu B."/>
        </authorList>
    </citation>
    <scope>NUCLEOTIDE SEQUENCE [LARGE SCALE GENOMIC DNA]</scope>
    <source>
        <strain evidence="4">NLD-2019</strain>
        <tissue evidence="4">Leaf</tissue>
    </source>
</reference>
<feature type="region of interest" description="Disordered" evidence="2">
    <location>
        <begin position="90"/>
        <end position="124"/>
    </location>
</feature>
<dbReference type="Pfam" id="PF00098">
    <property type="entry name" value="zf-CCHC"/>
    <property type="match status" value="1"/>
</dbReference>
<name>A0A5N6PQN3_9ASTR</name>
<organism evidence="4 5">
    <name type="scientific">Mikania micrantha</name>
    <name type="common">bitter vine</name>
    <dbReference type="NCBI Taxonomy" id="192012"/>
    <lineage>
        <taxon>Eukaryota</taxon>
        <taxon>Viridiplantae</taxon>
        <taxon>Streptophyta</taxon>
        <taxon>Embryophyta</taxon>
        <taxon>Tracheophyta</taxon>
        <taxon>Spermatophyta</taxon>
        <taxon>Magnoliopsida</taxon>
        <taxon>eudicotyledons</taxon>
        <taxon>Gunneridae</taxon>
        <taxon>Pentapetalae</taxon>
        <taxon>asterids</taxon>
        <taxon>campanulids</taxon>
        <taxon>Asterales</taxon>
        <taxon>Asteraceae</taxon>
        <taxon>Asteroideae</taxon>
        <taxon>Heliantheae alliance</taxon>
        <taxon>Eupatorieae</taxon>
        <taxon>Mikania</taxon>
    </lineage>
</organism>
<dbReference type="AlphaFoldDB" id="A0A5N6PQN3"/>
<dbReference type="SUPFAM" id="SSF57756">
    <property type="entry name" value="Retrovirus zinc finger-like domains"/>
    <property type="match status" value="1"/>
</dbReference>
<evidence type="ECO:0000259" key="3">
    <source>
        <dbReference type="PROSITE" id="PS50158"/>
    </source>
</evidence>
<keyword evidence="5" id="KW-1185">Reference proteome</keyword>
<evidence type="ECO:0000313" key="4">
    <source>
        <dbReference type="EMBL" id="KAD6796233.1"/>
    </source>
</evidence>
<evidence type="ECO:0000256" key="2">
    <source>
        <dbReference type="SAM" id="MobiDB-lite"/>
    </source>
</evidence>
<dbReference type="GO" id="GO:0003676">
    <property type="term" value="F:nucleic acid binding"/>
    <property type="evidence" value="ECO:0007669"/>
    <property type="project" value="InterPro"/>
</dbReference>
<dbReference type="InterPro" id="IPR001878">
    <property type="entry name" value="Znf_CCHC"/>
</dbReference>
<feature type="compositionally biased region" description="Basic and acidic residues" evidence="2">
    <location>
        <begin position="90"/>
        <end position="102"/>
    </location>
</feature>
<keyword evidence="1" id="KW-0862">Zinc</keyword>
<keyword evidence="1" id="KW-0479">Metal-binding</keyword>
<dbReference type="EMBL" id="SZYD01000003">
    <property type="protein sequence ID" value="KAD6796233.1"/>
    <property type="molecule type" value="Genomic_DNA"/>
</dbReference>
<dbReference type="Gene3D" id="4.10.60.10">
    <property type="entry name" value="Zinc finger, CCHC-type"/>
    <property type="match status" value="1"/>
</dbReference>
<sequence>MRLLSSPLGKLDQCPRSALKINPADVEEMDIAWQMAMAVFHAKKLIKKYGKNSFGNNPGKKLGFDKSKLRCYNCDQPGHFAHECKLPKTVKEADKKPEEKAGAEVVTGTRTSIPTSLMPMGRRG</sequence>
<proteinExistence type="predicted"/>
<gene>
    <name evidence="4" type="ORF">E3N88_07129</name>
</gene>
<accession>A0A5N6PQN3</accession>